<evidence type="ECO:0000256" key="3">
    <source>
        <dbReference type="ARBA" id="ARBA00012219"/>
    </source>
</evidence>
<dbReference type="SUPFAM" id="SSF52374">
    <property type="entry name" value="Nucleotidylyl transferase"/>
    <property type="match status" value="1"/>
</dbReference>
<evidence type="ECO:0000256" key="5">
    <source>
        <dbReference type="ARBA" id="ARBA00022655"/>
    </source>
</evidence>
<evidence type="ECO:0000256" key="8">
    <source>
        <dbReference type="ARBA" id="ARBA00032806"/>
    </source>
</evidence>
<dbReference type="Pfam" id="PF02569">
    <property type="entry name" value="Pantoate_ligase"/>
    <property type="match status" value="1"/>
</dbReference>
<dbReference type="NCBIfam" id="TIGR00018">
    <property type="entry name" value="panC"/>
    <property type="match status" value="1"/>
</dbReference>
<dbReference type="UniPathway" id="UPA00028">
    <property type="reaction ID" value="UER00005"/>
</dbReference>
<reference evidence="10" key="1">
    <citation type="journal article" date="2014" name="Front. Microbiol.">
        <title>High frequency of phylogenetically diverse reductive dehalogenase-homologous genes in deep subseafloor sedimentary metagenomes.</title>
        <authorList>
            <person name="Kawai M."/>
            <person name="Futagami T."/>
            <person name="Toyoda A."/>
            <person name="Takaki Y."/>
            <person name="Nishi S."/>
            <person name="Hori S."/>
            <person name="Arai W."/>
            <person name="Tsubouchi T."/>
            <person name="Morono Y."/>
            <person name="Uchiyama I."/>
            <person name="Ito T."/>
            <person name="Fujiyama A."/>
            <person name="Inagaki F."/>
            <person name="Takami H."/>
        </authorList>
    </citation>
    <scope>NUCLEOTIDE SEQUENCE</scope>
    <source>
        <strain evidence="10">Expedition CK06-06</strain>
    </source>
</reference>
<evidence type="ECO:0000256" key="1">
    <source>
        <dbReference type="ARBA" id="ARBA00004990"/>
    </source>
</evidence>
<evidence type="ECO:0000256" key="4">
    <source>
        <dbReference type="ARBA" id="ARBA00022598"/>
    </source>
</evidence>
<dbReference type="InterPro" id="IPR004821">
    <property type="entry name" value="Cyt_trans-like"/>
</dbReference>
<accession>X0X495</accession>
<evidence type="ECO:0000256" key="6">
    <source>
        <dbReference type="ARBA" id="ARBA00022741"/>
    </source>
</evidence>
<dbReference type="GO" id="GO:0015940">
    <property type="term" value="P:pantothenate biosynthetic process"/>
    <property type="evidence" value="ECO:0007669"/>
    <property type="project" value="UniProtKB-UniPathway"/>
</dbReference>
<dbReference type="InterPro" id="IPR042176">
    <property type="entry name" value="Pantoate_ligase_C"/>
</dbReference>
<organism evidence="10">
    <name type="scientific">marine sediment metagenome</name>
    <dbReference type="NCBI Taxonomy" id="412755"/>
    <lineage>
        <taxon>unclassified sequences</taxon>
        <taxon>metagenomes</taxon>
        <taxon>ecological metagenomes</taxon>
    </lineage>
</organism>
<keyword evidence="6" id="KW-0547">Nucleotide-binding</keyword>
<name>X0X495_9ZZZZ</name>
<dbReference type="PANTHER" id="PTHR21299">
    <property type="entry name" value="CYTIDYLATE KINASE/PANTOATE-BETA-ALANINE LIGASE"/>
    <property type="match status" value="1"/>
</dbReference>
<sequence length="242" mass="27401">PGPLLDYSLMKLIKRVKEMQGLAKEAQRAGKSIGLVPTMGALHKGHLSLVEAAKKKAEVVVVSIFVNPTQFGLHEDLSRYPKSLSLDKKLLNNFEVDALFLPDALEMYPPEYKTYVEVQGLSDIMCGRFRPHHFRGVTSIVAKLFNIVSPHFAFFGEKDFQQQVIIKSMAKDLNFPIEIITLPTVREFDGLAMSSRNRYLKEKERKAALILYQTLLLGKSLIKEGEKNANKILQRMRAKIKS</sequence>
<protein>
    <recommendedName>
        <fullName evidence="3">pantoate--beta-alanine ligase (AMP-forming)</fullName>
        <ecNumber evidence="3">6.3.2.1</ecNumber>
    </recommendedName>
    <alternativeName>
        <fullName evidence="8">Pantoate-activating enzyme</fullName>
    </alternativeName>
</protein>
<keyword evidence="5" id="KW-0566">Pantothenate biosynthesis</keyword>
<gene>
    <name evidence="10" type="ORF">S01H1_73595</name>
</gene>
<feature type="non-terminal residue" evidence="10">
    <location>
        <position position="242"/>
    </location>
</feature>
<comment type="catalytic activity">
    <reaction evidence="9">
        <text>(R)-pantoate + beta-alanine + ATP = (R)-pantothenate + AMP + diphosphate + H(+)</text>
        <dbReference type="Rhea" id="RHEA:10912"/>
        <dbReference type="ChEBI" id="CHEBI:15378"/>
        <dbReference type="ChEBI" id="CHEBI:15980"/>
        <dbReference type="ChEBI" id="CHEBI:29032"/>
        <dbReference type="ChEBI" id="CHEBI:30616"/>
        <dbReference type="ChEBI" id="CHEBI:33019"/>
        <dbReference type="ChEBI" id="CHEBI:57966"/>
        <dbReference type="ChEBI" id="CHEBI:456215"/>
        <dbReference type="EC" id="6.3.2.1"/>
    </reaction>
</comment>
<dbReference type="Gene3D" id="3.40.50.620">
    <property type="entry name" value="HUPs"/>
    <property type="match status" value="1"/>
</dbReference>
<dbReference type="EMBL" id="BARS01049184">
    <property type="protein sequence ID" value="GAG30247.1"/>
    <property type="molecule type" value="Genomic_DNA"/>
</dbReference>
<dbReference type="HAMAP" id="MF_00158">
    <property type="entry name" value="PanC"/>
    <property type="match status" value="1"/>
</dbReference>
<dbReference type="AlphaFoldDB" id="X0X495"/>
<feature type="non-terminal residue" evidence="10">
    <location>
        <position position="1"/>
    </location>
</feature>
<dbReference type="GO" id="GO:0005524">
    <property type="term" value="F:ATP binding"/>
    <property type="evidence" value="ECO:0007669"/>
    <property type="project" value="UniProtKB-KW"/>
</dbReference>
<keyword evidence="7" id="KW-0067">ATP-binding</keyword>
<evidence type="ECO:0000256" key="2">
    <source>
        <dbReference type="ARBA" id="ARBA00009256"/>
    </source>
</evidence>
<dbReference type="InterPro" id="IPR003721">
    <property type="entry name" value="Pantoate_ligase"/>
</dbReference>
<dbReference type="InterPro" id="IPR014729">
    <property type="entry name" value="Rossmann-like_a/b/a_fold"/>
</dbReference>
<comment type="pathway">
    <text evidence="1">Cofactor biosynthesis; (R)-pantothenate biosynthesis; (R)-pantothenate from (R)-pantoate and beta-alanine: step 1/1.</text>
</comment>
<dbReference type="GO" id="GO:0004592">
    <property type="term" value="F:pantoate-beta-alanine ligase activity"/>
    <property type="evidence" value="ECO:0007669"/>
    <property type="project" value="UniProtKB-EC"/>
</dbReference>
<dbReference type="Gene3D" id="3.30.1300.10">
    <property type="entry name" value="Pantoate-beta-alanine ligase, C-terminal domain"/>
    <property type="match status" value="1"/>
</dbReference>
<dbReference type="PANTHER" id="PTHR21299:SF1">
    <property type="entry name" value="PANTOATE--BETA-ALANINE LIGASE"/>
    <property type="match status" value="1"/>
</dbReference>
<dbReference type="EC" id="6.3.2.1" evidence="3"/>
<evidence type="ECO:0000313" key="10">
    <source>
        <dbReference type="EMBL" id="GAG30247.1"/>
    </source>
</evidence>
<keyword evidence="4" id="KW-0436">Ligase</keyword>
<evidence type="ECO:0000256" key="9">
    <source>
        <dbReference type="ARBA" id="ARBA00048258"/>
    </source>
</evidence>
<dbReference type="NCBIfam" id="TIGR00125">
    <property type="entry name" value="cyt_tran_rel"/>
    <property type="match status" value="1"/>
</dbReference>
<comment type="caution">
    <text evidence="10">The sequence shown here is derived from an EMBL/GenBank/DDBJ whole genome shotgun (WGS) entry which is preliminary data.</text>
</comment>
<dbReference type="CDD" id="cd00560">
    <property type="entry name" value="PanC"/>
    <property type="match status" value="1"/>
</dbReference>
<dbReference type="FunFam" id="3.40.50.620:FF:000013">
    <property type="entry name" value="Pantothenate synthetase"/>
    <property type="match status" value="1"/>
</dbReference>
<dbReference type="GO" id="GO:0005829">
    <property type="term" value="C:cytosol"/>
    <property type="evidence" value="ECO:0007669"/>
    <property type="project" value="TreeGrafter"/>
</dbReference>
<evidence type="ECO:0000256" key="7">
    <source>
        <dbReference type="ARBA" id="ARBA00022840"/>
    </source>
</evidence>
<comment type="similarity">
    <text evidence="2">Belongs to the pantothenate synthetase family.</text>
</comment>
<proteinExistence type="inferred from homology"/>